<feature type="domain" description="XdhC Rossmann" evidence="2">
    <location>
        <begin position="164"/>
        <end position="305"/>
    </location>
</feature>
<evidence type="ECO:0000313" key="3">
    <source>
        <dbReference type="EMBL" id="SCZ53050.1"/>
    </source>
</evidence>
<dbReference type="InterPro" id="IPR052698">
    <property type="entry name" value="MoCofactor_Util/Proc"/>
</dbReference>
<dbReference type="OrthoDB" id="9815497at2"/>
<sequence length="336" mass="35876">MNVGGDQEVLERAAAWLEAGTSVWLVTVAATWGSSPRPPGSLMALTEGGLSVGSVSGGCLEADLTQRLGKPEGTPQRLQYGVSSEEAHRFGLPCGGRVEVIAEPLQDAAAIIPALAACCERRRVYRQLDLRSGVVTWRPAERESVPLSVGEARLGKLFGPTWRLLIIGDGQLSRRVAEMAAALDYEVIICDPRVEAPEEWDCAAARLETRMPDDTVLALADDPRSAVVALTHDPKLDDMALMEALGCKAFYVGALGSRRNSAGRRERLAELGLTTRQLNRLSGPIGLPLGGRSPAEIAVSIVAELTAVKYGVSLGQRPDTLLSTHSADTHRRGVEV</sequence>
<dbReference type="Proteomes" id="UP000199648">
    <property type="component" value="Unassembled WGS sequence"/>
</dbReference>
<organism evidence="3 4">
    <name type="scientific">Thiohalomonas denitrificans</name>
    <dbReference type="NCBI Taxonomy" id="415747"/>
    <lineage>
        <taxon>Bacteria</taxon>
        <taxon>Pseudomonadati</taxon>
        <taxon>Pseudomonadota</taxon>
        <taxon>Gammaproteobacteria</taxon>
        <taxon>Thiohalomonadales</taxon>
        <taxon>Thiohalomonadaceae</taxon>
        <taxon>Thiohalomonas</taxon>
    </lineage>
</organism>
<keyword evidence="4" id="KW-1185">Reference proteome</keyword>
<gene>
    <name evidence="3" type="ORF">SAMN03097708_00857</name>
</gene>
<proteinExistence type="predicted"/>
<dbReference type="RefSeq" id="WP_092992951.1">
    <property type="nucleotide sequence ID" value="NZ_FMWD01000002.1"/>
</dbReference>
<dbReference type="InterPro" id="IPR016185">
    <property type="entry name" value="PreATP-grasp_dom_sf"/>
</dbReference>
<dbReference type="Pfam" id="PF02625">
    <property type="entry name" value="XdhC_CoxI"/>
    <property type="match status" value="1"/>
</dbReference>
<evidence type="ECO:0000313" key="4">
    <source>
        <dbReference type="Proteomes" id="UP000199648"/>
    </source>
</evidence>
<reference evidence="3 4" key="1">
    <citation type="submission" date="2016-10" db="EMBL/GenBank/DDBJ databases">
        <authorList>
            <person name="de Groot N.N."/>
        </authorList>
    </citation>
    <scope>NUCLEOTIDE SEQUENCE [LARGE SCALE GENOMIC DNA]</scope>
    <source>
        <strain evidence="3 4">HLD2</strain>
    </source>
</reference>
<name>A0A1G5PUY0_9GAMM</name>
<dbReference type="Pfam" id="PF13478">
    <property type="entry name" value="XdhC_C"/>
    <property type="match status" value="1"/>
</dbReference>
<dbReference type="PANTHER" id="PTHR30388">
    <property type="entry name" value="ALDEHYDE OXIDOREDUCTASE MOLYBDENUM COFACTOR ASSEMBLY PROTEIN"/>
    <property type="match status" value="1"/>
</dbReference>
<dbReference type="SUPFAM" id="SSF52440">
    <property type="entry name" value="PreATP-grasp domain"/>
    <property type="match status" value="1"/>
</dbReference>
<dbReference type="PANTHER" id="PTHR30388:SF4">
    <property type="entry name" value="MOLYBDENUM COFACTOR INSERTION CHAPERONE PAOD"/>
    <property type="match status" value="1"/>
</dbReference>
<protein>
    <submittedName>
        <fullName evidence="3">Xanthine dehydrogenase accessory factor</fullName>
    </submittedName>
</protein>
<dbReference type="Gene3D" id="3.40.50.720">
    <property type="entry name" value="NAD(P)-binding Rossmann-like Domain"/>
    <property type="match status" value="1"/>
</dbReference>
<dbReference type="InterPro" id="IPR027051">
    <property type="entry name" value="XdhC_Rossmann_dom"/>
</dbReference>
<evidence type="ECO:0000259" key="2">
    <source>
        <dbReference type="Pfam" id="PF13478"/>
    </source>
</evidence>
<feature type="domain" description="XdhC- CoxI" evidence="1">
    <location>
        <begin position="16"/>
        <end position="80"/>
    </location>
</feature>
<dbReference type="STRING" id="415747.SAMN03097708_00857"/>
<accession>A0A1G5PUY0</accession>
<dbReference type="AlphaFoldDB" id="A0A1G5PUY0"/>
<dbReference type="InterPro" id="IPR003777">
    <property type="entry name" value="XdhC_CoxI"/>
</dbReference>
<evidence type="ECO:0000259" key="1">
    <source>
        <dbReference type="Pfam" id="PF02625"/>
    </source>
</evidence>
<dbReference type="EMBL" id="FMWD01000002">
    <property type="protein sequence ID" value="SCZ53050.1"/>
    <property type="molecule type" value="Genomic_DNA"/>
</dbReference>